<dbReference type="eggNOG" id="COG1670">
    <property type="taxonomic scope" value="Bacteria"/>
</dbReference>
<dbReference type="Gene3D" id="3.40.630.30">
    <property type="match status" value="1"/>
</dbReference>
<dbReference type="AlphaFoldDB" id="N9VA81"/>
<protein>
    <submittedName>
        <fullName evidence="2">Acyl-CoA synthetase</fullName>
    </submittedName>
</protein>
<dbReference type="InterPro" id="IPR016181">
    <property type="entry name" value="Acyl_CoA_acyltransferase"/>
</dbReference>
<dbReference type="Proteomes" id="UP000023775">
    <property type="component" value="Unassembled WGS sequence"/>
</dbReference>
<evidence type="ECO:0000259" key="1">
    <source>
        <dbReference type="PROSITE" id="PS51186"/>
    </source>
</evidence>
<dbReference type="PATRIC" id="fig|1268237.3.peg.1801"/>
<comment type="caution">
    <text evidence="2">The sequence shown here is derived from an EMBL/GenBank/DDBJ whole genome shotgun (WGS) entry which is preliminary data.</text>
</comment>
<proteinExistence type="predicted"/>
<dbReference type="CDD" id="cd04301">
    <property type="entry name" value="NAT_SF"/>
    <property type="match status" value="1"/>
</dbReference>
<keyword evidence="3" id="KW-1185">Reference proteome</keyword>
<dbReference type="PROSITE" id="PS51186">
    <property type="entry name" value="GNAT"/>
    <property type="match status" value="1"/>
</dbReference>
<name>N9VA81_9GAMM</name>
<accession>N9VA81</accession>
<dbReference type="InterPro" id="IPR000182">
    <property type="entry name" value="GNAT_dom"/>
</dbReference>
<feature type="domain" description="N-acetyltransferase" evidence="1">
    <location>
        <begin position="1"/>
        <end position="104"/>
    </location>
</feature>
<evidence type="ECO:0000313" key="3">
    <source>
        <dbReference type="Proteomes" id="UP000023775"/>
    </source>
</evidence>
<sequence>MAFVAVGQEPPYQEQILAVVRAVSTPDRQDAEFAVLVRSDLKGQGLGRVMMEKMVRYARDKGIGQLSGITMPSNRGMVTLARKVGFKVEVSMEDNLVSMVLPLGVHTPCGADG</sequence>
<gene>
    <name evidence="2" type="ORF">G114_09144</name>
</gene>
<organism evidence="2 3">
    <name type="scientific">Aeromonas diversa CDC 2478-85</name>
    <dbReference type="NCBI Taxonomy" id="1268237"/>
    <lineage>
        <taxon>Bacteria</taxon>
        <taxon>Pseudomonadati</taxon>
        <taxon>Pseudomonadota</taxon>
        <taxon>Gammaproteobacteria</taxon>
        <taxon>Aeromonadales</taxon>
        <taxon>Aeromonadaceae</taxon>
        <taxon>Aeromonas</taxon>
    </lineage>
</organism>
<dbReference type="SUPFAM" id="SSF55729">
    <property type="entry name" value="Acyl-CoA N-acyltransferases (Nat)"/>
    <property type="match status" value="1"/>
</dbReference>
<dbReference type="Pfam" id="PF00583">
    <property type="entry name" value="Acetyltransf_1"/>
    <property type="match status" value="1"/>
</dbReference>
<dbReference type="EMBL" id="APVG01000020">
    <property type="protein sequence ID" value="ENY72147.1"/>
    <property type="molecule type" value="Genomic_DNA"/>
</dbReference>
<dbReference type="GO" id="GO:0016747">
    <property type="term" value="F:acyltransferase activity, transferring groups other than amino-acyl groups"/>
    <property type="evidence" value="ECO:0007669"/>
    <property type="project" value="InterPro"/>
</dbReference>
<reference evidence="2 3" key="1">
    <citation type="journal article" date="2013" name="Genome Announc.">
        <title>Draft Genome Sequence of the Aeromonas diversa Type Strain.</title>
        <authorList>
            <person name="Farfan M."/>
            <person name="Spataro N."/>
            <person name="Sanglas A."/>
            <person name="Albarral V."/>
            <person name="Loren J.G."/>
            <person name="Bosch E."/>
            <person name="Fuste M.C."/>
        </authorList>
    </citation>
    <scope>NUCLEOTIDE SEQUENCE [LARGE SCALE GENOMIC DNA]</scope>
    <source>
        <strain evidence="2 3">2478-85</strain>
    </source>
</reference>
<evidence type="ECO:0000313" key="2">
    <source>
        <dbReference type="EMBL" id="ENY72147.1"/>
    </source>
</evidence>